<protein>
    <submittedName>
        <fullName evidence="1">Uncharacterized protein</fullName>
    </submittedName>
</protein>
<sequence length="255" mass="30277">MKELPHIRSIKELLEDWMKFWNSVIHRILEFMFEHVPDVVKKIWKMTQADLKKVLEKICSPGSICDDLRQIYDNSQAKGVLNYLLNKISQKRLFLMELLPQGMPDIKDLLRKAVHIAEAQIKWIFGDDIGEKIISFVKGDIEEMESFLREKVIEFIDNIMKYIDDILESDEDLQLLKSVMQETKQNAVNAWQNREQIAREMWKPVRTRLEAYPKQWMKERLIVQQFSPRRGNITVQIQHPFRQTQLQVAQNLLSA</sequence>
<accession>A0A087THG8</accession>
<dbReference type="OrthoDB" id="6429329at2759"/>
<dbReference type="EMBL" id="KK115249">
    <property type="protein sequence ID" value="KFM64557.1"/>
    <property type="molecule type" value="Genomic_DNA"/>
</dbReference>
<evidence type="ECO:0000313" key="2">
    <source>
        <dbReference type="Proteomes" id="UP000054359"/>
    </source>
</evidence>
<feature type="non-terminal residue" evidence="1">
    <location>
        <position position="255"/>
    </location>
</feature>
<dbReference type="Proteomes" id="UP000054359">
    <property type="component" value="Unassembled WGS sequence"/>
</dbReference>
<reference evidence="1 2" key="1">
    <citation type="submission" date="2013-11" db="EMBL/GenBank/DDBJ databases">
        <title>Genome sequencing of Stegodyphus mimosarum.</title>
        <authorList>
            <person name="Bechsgaard J."/>
        </authorList>
    </citation>
    <scope>NUCLEOTIDE SEQUENCE [LARGE SCALE GENOMIC DNA]</scope>
</reference>
<keyword evidence="2" id="KW-1185">Reference proteome</keyword>
<dbReference type="AlphaFoldDB" id="A0A087THG8"/>
<name>A0A087THG8_STEMI</name>
<proteinExistence type="predicted"/>
<organism evidence="1 2">
    <name type="scientific">Stegodyphus mimosarum</name>
    <name type="common">African social velvet spider</name>
    <dbReference type="NCBI Taxonomy" id="407821"/>
    <lineage>
        <taxon>Eukaryota</taxon>
        <taxon>Metazoa</taxon>
        <taxon>Ecdysozoa</taxon>
        <taxon>Arthropoda</taxon>
        <taxon>Chelicerata</taxon>
        <taxon>Arachnida</taxon>
        <taxon>Araneae</taxon>
        <taxon>Araneomorphae</taxon>
        <taxon>Entelegynae</taxon>
        <taxon>Eresoidea</taxon>
        <taxon>Eresidae</taxon>
        <taxon>Stegodyphus</taxon>
    </lineage>
</organism>
<evidence type="ECO:0000313" key="1">
    <source>
        <dbReference type="EMBL" id="KFM64557.1"/>
    </source>
</evidence>
<gene>
    <name evidence="1" type="ORF">X975_25396</name>
</gene>